<evidence type="ECO:0000313" key="2">
    <source>
        <dbReference type="Proteomes" id="UP000001205"/>
    </source>
</evidence>
<sequence>MGSKQNFLIPKGYGMENIKQDNIQEKKLPMILNYDNYMTEGNRETFFGNSQYEANYKAKVDGFIVDFFKIPRSLKSKYAINIKCLSSPDLPFGNIAMNCINTFKLIIDIINMQTGKTYDYDEFIARTETDKMLQYGAKLISALSRHFDESNGTNYSEGYYEWEKGWIDKKWIDYEPSALEIKKMQELNKKINQELNFRNKKRKISTLQTGQMRLLKAIKNLDHDF</sequence>
<name>A0ABF7QZV6_BORT9</name>
<protein>
    <submittedName>
        <fullName evidence="1">Orf1-type protein</fullName>
    </submittedName>
</protein>
<accession>A0ABF7QZV6</accession>
<dbReference type="AlphaFoldDB" id="A0ABF7QZV6"/>
<organism evidence="1 2">
    <name type="scientific">Borrelia turicatae (strain 91E135)</name>
    <dbReference type="NCBI Taxonomy" id="314724"/>
    <lineage>
        <taxon>Bacteria</taxon>
        <taxon>Pseudomonadati</taxon>
        <taxon>Spirochaetota</taxon>
        <taxon>Spirochaetia</taxon>
        <taxon>Spirochaetales</taxon>
        <taxon>Borreliaceae</taxon>
        <taxon>Borrelia</taxon>
    </lineage>
</organism>
<proteinExistence type="predicted"/>
<reference evidence="1 2" key="1">
    <citation type="submission" date="2017-01" db="EMBL/GenBank/DDBJ databases">
        <title>Reassembled and rearranged: the organization and evolution of antigen-encoding plasmids in two relapsing fever Borrelia species.</title>
        <authorList>
            <person name="Barbour A.G."/>
            <person name="Dai Q."/>
            <person name="Miller S.C."/>
            <person name="Porcella S.F."/>
            <person name="Schwan T.G."/>
            <person name="Lopez J.E."/>
        </authorList>
    </citation>
    <scope>NUCLEOTIDE SEQUENCE [LARGE SCALE GENOMIC DNA]</scope>
    <source>
        <strain evidence="1 2">91E135</strain>
        <plasmid evidence="1 2">cpD</plasmid>
    </source>
</reference>
<dbReference type="EMBL" id="CP019363">
    <property type="protein sequence ID" value="ASJ27625.1"/>
    <property type="molecule type" value="Genomic_DNA"/>
</dbReference>
<evidence type="ECO:0000313" key="1">
    <source>
        <dbReference type="EMBL" id="ASJ27625.1"/>
    </source>
</evidence>
<geneLocation type="plasmid" evidence="1 2">
    <name>cpD</name>
</geneLocation>
<keyword evidence="2" id="KW-1185">Reference proteome</keyword>
<gene>
    <name evidence="1" type="ORF">BT0_D01</name>
</gene>
<dbReference type="Proteomes" id="UP000001205">
    <property type="component" value="Plasmid cpD"/>
</dbReference>
<keyword evidence="1" id="KW-0614">Plasmid</keyword>
<dbReference type="KEGG" id="btu:BT0_D01"/>